<sequence length="297" mass="33433">MKNIINREMARVKRTVQWLILLAGIVISPALMAQQNAATLDHIQNSSVLNVGYRQLPPFSFTDHNGKVTGYTIAVCNIIADKLRQYLKLNSLTIHYIPVSFGERFTALNTRKIDMDCSVNTNAPERISSVSFSLNYYIAKMRIIALRKNNIHSIVDLKGRTVSLPGSSKDLLEFNKANREQHLNISTITTTTINGAFDKMAHNEAAALFLDDVLAWPLIKDSEQPELFSVSAQSIGNDMHYAIMMRKNDPQFVTFVNSTLKDFFASPINAQLRKKWLSPWSCEKMKIPSPGSCQHSN</sequence>
<feature type="chain" id="PRO_5030976912" evidence="4">
    <location>
        <begin position="34"/>
        <end position="297"/>
    </location>
</feature>
<evidence type="ECO:0000313" key="7">
    <source>
        <dbReference type="EMBL" id="MBJ8388805.1"/>
    </source>
</evidence>
<dbReference type="Gene3D" id="3.40.190.10">
    <property type="entry name" value="Periplasmic binding protein-like II"/>
    <property type="match status" value="2"/>
</dbReference>
<organism evidence="6 8">
    <name type="scientific">Citrobacter cronae</name>
    <dbReference type="NCBI Taxonomy" id="1748967"/>
    <lineage>
        <taxon>Bacteria</taxon>
        <taxon>Pseudomonadati</taxon>
        <taxon>Pseudomonadota</taxon>
        <taxon>Gammaproteobacteria</taxon>
        <taxon>Enterobacterales</taxon>
        <taxon>Enterobacteriaceae</taxon>
        <taxon>Citrobacter</taxon>
        <taxon>Citrobacter freundii complex</taxon>
    </lineage>
</organism>
<dbReference type="Proteomes" id="UP001318920">
    <property type="component" value="Unassembled WGS sequence"/>
</dbReference>
<dbReference type="PANTHER" id="PTHR30085">
    <property type="entry name" value="AMINO ACID ABC TRANSPORTER PERMEASE"/>
    <property type="match status" value="1"/>
</dbReference>
<dbReference type="GO" id="GO:0005576">
    <property type="term" value="C:extracellular region"/>
    <property type="evidence" value="ECO:0007669"/>
    <property type="project" value="TreeGrafter"/>
</dbReference>
<evidence type="ECO:0000259" key="5">
    <source>
        <dbReference type="SMART" id="SM00062"/>
    </source>
</evidence>
<evidence type="ECO:0000256" key="3">
    <source>
        <dbReference type="ARBA" id="ARBA00022729"/>
    </source>
</evidence>
<proteinExistence type="inferred from homology"/>
<accession>A0A7X1BRP9</accession>
<gene>
    <name evidence="6" type="ORF">H7I73_13415</name>
    <name evidence="7" type="ORF">I6M80_00865</name>
</gene>
<dbReference type="EMBL" id="JACLAG010000002">
    <property type="protein sequence ID" value="MBC2620638.1"/>
    <property type="molecule type" value="Genomic_DNA"/>
</dbReference>
<reference evidence="7 9" key="2">
    <citation type="submission" date="2020-11" db="EMBL/GenBank/DDBJ databases">
        <title>Enhanced detection system for hospital associated transmission using whole genome sequencing surveillance.</title>
        <authorList>
            <person name="Harrison L.H."/>
            <person name="Van Tyne D."/>
            <person name="Marsh J.W."/>
            <person name="Griffith M.P."/>
            <person name="Snyder D.J."/>
            <person name="Cooper V.S."/>
            <person name="Mustapha M."/>
        </authorList>
    </citation>
    <scope>NUCLEOTIDE SEQUENCE [LARGE SCALE GENOMIC DNA]</scope>
    <source>
        <strain evidence="7 9">CB00171</strain>
    </source>
</reference>
<dbReference type="Proteomes" id="UP000548504">
    <property type="component" value="Unassembled WGS sequence"/>
</dbReference>
<dbReference type="InterPro" id="IPR051455">
    <property type="entry name" value="Bact_solute-bind_prot3"/>
</dbReference>
<dbReference type="SMART" id="SM00062">
    <property type="entry name" value="PBPb"/>
    <property type="match status" value="1"/>
</dbReference>
<dbReference type="EMBL" id="JADWNA010000001">
    <property type="protein sequence ID" value="MBJ8388805.1"/>
    <property type="molecule type" value="Genomic_DNA"/>
</dbReference>
<protein>
    <submittedName>
        <fullName evidence="6">Transporter substrate-binding domain-containing protein</fullName>
    </submittedName>
</protein>
<dbReference type="GO" id="GO:0030288">
    <property type="term" value="C:outer membrane-bounded periplasmic space"/>
    <property type="evidence" value="ECO:0007669"/>
    <property type="project" value="TreeGrafter"/>
</dbReference>
<dbReference type="InterPro" id="IPR001638">
    <property type="entry name" value="Solute-binding_3/MltF_N"/>
</dbReference>
<evidence type="ECO:0000313" key="6">
    <source>
        <dbReference type="EMBL" id="MBC2620638.1"/>
    </source>
</evidence>
<dbReference type="GO" id="GO:0006865">
    <property type="term" value="P:amino acid transport"/>
    <property type="evidence" value="ECO:0007669"/>
    <property type="project" value="TreeGrafter"/>
</dbReference>
<comment type="similarity">
    <text evidence="1">Belongs to the bacterial solute-binding protein 3 family.</text>
</comment>
<keyword evidence="2" id="KW-0813">Transport</keyword>
<dbReference type="PANTHER" id="PTHR30085:SF2">
    <property type="entry name" value="GLUTAMATE_ASPARTATE IMPORT SOLUTE-BINDING PROTEIN"/>
    <property type="match status" value="1"/>
</dbReference>
<feature type="domain" description="Solute-binding protein family 3/N-terminal" evidence="5">
    <location>
        <begin position="48"/>
        <end position="279"/>
    </location>
</feature>
<dbReference type="SUPFAM" id="SSF53850">
    <property type="entry name" value="Periplasmic binding protein-like II"/>
    <property type="match status" value="1"/>
</dbReference>
<evidence type="ECO:0000256" key="4">
    <source>
        <dbReference type="SAM" id="SignalP"/>
    </source>
</evidence>
<evidence type="ECO:0000313" key="9">
    <source>
        <dbReference type="Proteomes" id="UP001318920"/>
    </source>
</evidence>
<comment type="caution">
    <text evidence="6">The sequence shown here is derived from an EMBL/GenBank/DDBJ whole genome shotgun (WGS) entry which is preliminary data.</text>
</comment>
<keyword evidence="9" id="KW-1185">Reference proteome</keyword>
<name>A0A7X1BRP9_9ENTR</name>
<dbReference type="Pfam" id="PF00497">
    <property type="entry name" value="SBP_bac_3"/>
    <property type="match status" value="1"/>
</dbReference>
<keyword evidence="3 4" id="KW-0732">Signal</keyword>
<dbReference type="RefSeq" id="WP_085048844.1">
    <property type="nucleotide sequence ID" value="NZ_CP101066.1"/>
</dbReference>
<reference evidence="6 8" key="1">
    <citation type="submission" date="2020-08" db="EMBL/GenBank/DDBJ databases">
        <title>Emergence and comparative genomics analysis of Citrobacter in Fennec fox imported from North Africa to China.</title>
        <authorList>
            <person name="Zheng B."/>
        </authorList>
    </citation>
    <scope>NUCLEOTIDE SEQUENCE [LARGE SCALE GENOMIC DNA]</scope>
    <source>
        <strain evidence="6 8">FF141</strain>
    </source>
</reference>
<evidence type="ECO:0000256" key="1">
    <source>
        <dbReference type="ARBA" id="ARBA00010333"/>
    </source>
</evidence>
<evidence type="ECO:0000256" key="2">
    <source>
        <dbReference type="ARBA" id="ARBA00022448"/>
    </source>
</evidence>
<dbReference type="AlphaFoldDB" id="A0A7X1BRP9"/>
<evidence type="ECO:0000313" key="8">
    <source>
        <dbReference type="Proteomes" id="UP000548504"/>
    </source>
</evidence>
<feature type="signal peptide" evidence="4">
    <location>
        <begin position="1"/>
        <end position="33"/>
    </location>
</feature>